<evidence type="ECO:0000313" key="2">
    <source>
        <dbReference type="EMBL" id="SHG06331.1"/>
    </source>
</evidence>
<dbReference type="RefSeq" id="WP_072963097.1">
    <property type="nucleotide sequence ID" value="NZ_FQUH01000026.1"/>
</dbReference>
<reference evidence="3" key="1">
    <citation type="submission" date="2016-11" db="EMBL/GenBank/DDBJ databases">
        <authorList>
            <person name="Varghese N."/>
            <person name="Submissions S."/>
        </authorList>
    </citation>
    <scope>NUCLEOTIDE SEQUENCE [LARGE SCALE GENOMIC DNA]</scope>
    <source>
        <strain evidence="3">DSM 21264</strain>
    </source>
</reference>
<feature type="domain" description="DUF1330" evidence="1">
    <location>
        <begin position="4"/>
        <end position="84"/>
    </location>
</feature>
<evidence type="ECO:0000313" key="3">
    <source>
        <dbReference type="Proteomes" id="UP000184159"/>
    </source>
</evidence>
<dbReference type="PANTHER" id="PTHR41521">
    <property type="match status" value="1"/>
</dbReference>
<dbReference type="Gene3D" id="3.30.70.100">
    <property type="match status" value="1"/>
</dbReference>
<keyword evidence="3" id="KW-1185">Reference proteome</keyword>
<accession>A0A1M5GRN3</accession>
<name>A0A1M5GRN3_VIBGA</name>
<organism evidence="2 3">
    <name type="scientific">Vibrio gazogenes DSM 21264 = NBRC 103151</name>
    <dbReference type="NCBI Taxonomy" id="1123492"/>
    <lineage>
        <taxon>Bacteria</taxon>
        <taxon>Pseudomonadati</taxon>
        <taxon>Pseudomonadota</taxon>
        <taxon>Gammaproteobacteria</taxon>
        <taxon>Vibrionales</taxon>
        <taxon>Vibrionaceae</taxon>
        <taxon>Vibrio</taxon>
    </lineage>
</organism>
<dbReference type="SUPFAM" id="SSF54909">
    <property type="entry name" value="Dimeric alpha+beta barrel"/>
    <property type="match status" value="1"/>
</dbReference>
<dbReference type="InterPro" id="IPR011008">
    <property type="entry name" value="Dimeric_a/b-barrel"/>
</dbReference>
<dbReference type="AlphaFoldDB" id="A0A1M5GRN3"/>
<protein>
    <submittedName>
        <fullName evidence="2">Uncharacterized conserved protein, DUF1330 family</fullName>
    </submittedName>
</protein>
<dbReference type="Proteomes" id="UP000184159">
    <property type="component" value="Unassembled WGS sequence"/>
</dbReference>
<dbReference type="Pfam" id="PF07045">
    <property type="entry name" value="DUF1330"/>
    <property type="match status" value="1"/>
</dbReference>
<proteinExistence type="predicted"/>
<dbReference type="InterPro" id="IPR010753">
    <property type="entry name" value="DUF1330"/>
</dbReference>
<dbReference type="PANTHER" id="PTHR41521:SF4">
    <property type="entry name" value="BLR0684 PROTEIN"/>
    <property type="match status" value="1"/>
</dbReference>
<evidence type="ECO:0000259" key="1">
    <source>
        <dbReference type="Pfam" id="PF07045"/>
    </source>
</evidence>
<dbReference type="EMBL" id="FQUH01000026">
    <property type="protein sequence ID" value="SHG06331.1"/>
    <property type="molecule type" value="Genomic_DNA"/>
</dbReference>
<gene>
    <name evidence="2" type="ORF">SAMN02745781_03882</name>
</gene>
<sequence>MTSLVIVDLTVIDKTKLAEYSALAGETLAPFNGRFIAKGEAETLHGEPEHVMKAIIEFPDKESAKNWYFSAAYQALIPLREQGIRSCFQLV</sequence>